<dbReference type="PANTHER" id="PTHR13261:SF0">
    <property type="entry name" value="BRCA2 AND CDKN1A-INTERACTING PROTEIN"/>
    <property type="match status" value="1"/>
</dbReference>
<dbReference type="AlphaFoldDB" id="A0A1Y2FNR5"/>
<dbReference type="GeneID" id="63783925"/>
<dbReference type="GO" id="GO:0005634">
    <property type="term" value="C:nucleus"/>
    <property type="evidence" value="ECO:0007669"/>
    <property type="project" value="TreeGrafter"/>
</dbReference>
<accession>A0A1Y2FNR5</accession>
<dbReference type="OrthoDB" id="27543at2759"/>
<sequence length="242" mass="27338">DVDMIDVDFEFFDLAPIDFHALNTLLKQLMGPDAIKFELGALADLLLANKIGSTVKVDGEESDPYAFLTVLNLDVHKEHEQVKLVKDYLLSKVRKLDKMHALIGKAGAQVGLIFSERLINMPVEVAGPLYRILGEEITARQKTGKAEDKQYDLSHYLVWSKSYVETASKLDEEDDRPRKKGKQPKQAANKEVFFFHPEDEILIKHASHHINFPYSNAAPESDSKRAFHDFGIHPTGELILLT</sequence>
<evidence type="ECO:0000256" key="1">
    <source>
        <dbReference type="ARBA" id="ARBA00006781"/>
    </source>
</evidence>
<feature type="region of interest" description="Disordered" evidence="2">
    <location>
        <begin position="169"/>
        <end position="189"/>
    </location>
</feature>
<protein>
    <submittedName>
        <fullName evidence="3">BCP1 family</fullName>
    </submittedName>
</protein>
<dbReference type="PANTHER" id="PTHR13261">
    <property type="entry name" value="BRCA2 AND CDKN1A INTERACTING PROTEIN"/>
    <property type="match status" value="1"/>
</dbReference>
<comment type="caution">
    <text evidence="3">The sequence shown here is derived from an EMBL/GenBank/DDBJ whole genome shotgun (WGS) entry which is preliminary data.</text>
</comment>
<dbReference type="OMA" id="VKFYRKE"/>
<dbReference type="EMBL" id="MCFI01000004">
    <property type="protein sequence ID" value="ORY85650.1"/>
    <property type="molecule type" value="Genomic_DNA"/>
</dbReference>
<dbReference type="Proteomes" id="UP000193685">
    <property type="component" value="Unassembled WGS sequence"/>
</dbReference>
<name>A0A1Y2FNR5_PROLT</name>
<keyword evidence="4" id="KW-1185">Reference proteome</keyword>
<comment type="similarity">
    <text evidence="1">Belongs to the BCP1 family.</text>
</comment>
<dbReference type="RefSeq" id="XP_040727132.1">
    <property type="nucleotide sequence ID" value="XM_040867326.1"/>
</dbReference>
<dbReference type="InterPro" id="IPR025602">
    <property type="entry name" value="BCP1_family"/>
</dbReference>
<evidence type="ECO:0000313" key="3">
    <source>
        <dbReference type="EMBL" id="ORY85650.1"/>
    </source>
</evidence>
<dbReference type="STRING" id="56484.A0A1Y2FNR5"/>
<feature type="non-terminal residue" evidence="3">
    <location>
        <position position="1"/>
    </location>
</feature>
<evidence type="ECO:0000256" key="2">
    <source>
        <dbReference type="SAM" id="MobiDB-lite"/>
    </source>
</evidence>
<proteinExistence type="inferred from homology"/>
<dbReference type="PIRSF" id="PIRSF028983">
    <property type="entry name" value="BCP1"/>
    <property type="match status" value="1"/>
</dbReference>
<reference evidence="3 4" key="1">
    <citation type="submission" date="2016-07" db="EMBL/GenBank/DDBJ databases">
        <title>Pervasive Adenine N6-methylation of Active Genes in Fungi.</title>
        <authorList>
            <consortium name="DOE Joint Genome Institute"/>
            <person name="Mondo S.J."/>
            <person name="Dannebaum R.O."/>
            <person name="Kuo R.C."/>
            <person name="Labutti K."/>
            <person name="Haridas S."/>
            <person name="Kuo A."/>
            <person name="Salamov A."/>
            <person name="Ahrendt S.R."/>
            <person name="Lipzen A."/>
            <person name="Sullivan W."/>
            <person name="Andreopoulos W.B."/>
            <person name="Clum A."/>
            <person name="Lindquist E."/>
            <person name="Daum C."/>
            <person name="Ramamoorthy G.K."/>
            <person name="Gryganskyi A."/>
            <person name="Culley D."/>
            <person name="Magnuson J.K."/>
            <person name="James T.Y."/>
            <person name="O'Malley M.A."/>
            <person name="Stajich J.E."/>
            <person name="Spatafora J.W."/>
            <person name="Visel A."/>
            <person name="Grigoriev I.V."/>
        </authorList>
    </citation>
    <scope>NUCLEOTIDE SEQUENCE [LARGE SCALE GENOMIC DNA]</scope>
    <source>
        <strain evidence="3 4">12-1054</strain>
    </source>
</reference>
<gene>
    <name evidence="3" type="ORF">BCR37DRAFT_339228</name>
</gene>
<organism evidence="3 4">
    <name type="scientific">Protomyces lactucae-debilis</name>
    <dbReference type="NCBI Taxonomy" id="2754530"/>
    <lineage>
        <taxon>Eukaryota</taxon>
        <taxon>Fungi</taxon>
        <taxon>Dikarya</taxon>
        <taxon>Ascomycota</taxon>
        <taxon>Taphrinomycotina</taxon>
        <taxon>Taphrinomycetes</taxon>
        <taxon>Taphrinales</taxon>
        <taxon>Protomycetaceae</taxon>
        <taxon>Protomyces</taxon>
    </lineage>
</organism>
<feature type="non-terminal residue" evidence="3">
    <location>
        <position position="242"/>
    </location>
</feature>
<dbReference type="Pfam" id="PF13862">
    <property type="entry name" value="BCCIP"/>
    <property type="match status" value="1"/>
</dbReference>
<evidence type="ECO:0000313" key="4">
    <source>
        <dbReference type="Proteomes" id="UP000193685"/>
    </source>
</evidence>